<dbReference type="InterPro" id="IPR047914">
    <property type="entry name" value="TagK-like_C"/>
</dbReference>
<feature type="region of interest" description="Disordered" evidence="1">
    <location>
        <begin position="161"/>
        <end position="195"/>
    </location>
</feature>
<proteinExistence type="predicted"/>
<comment type="caution">
    <text evidence="2">The sequence shown here is derived from an EMBL/GenBank/DDBJ whole genome shotgun (WGS) entry which is preliminary data.</text>
</comment>
<dbReference type="Proteomes" id="UP000196218">
    <property type="component" value="Unassembled WGS sequence"/>
</dbReference>
<feature type="region of interest" description="Disordered" evidence="1">
    <location>
        <begin position="245"/>
        <end position="276"/>
    </location>
</feature>
<feature type="compositionally biased region" description="Low complexity" evidence="1">
    <location>
        <begin position="161"/>
        <end position="171"/>
    </location>
</feature>
<name>A0ABD7L8R9_9BURK</name>
<feature type="compositionally biased region" description="Basic and acidic residues" evidence="1">
    <location>
        <begin position="181"/>
        <end position="195"/>
    </location>
</feature>
<gene>
    <name evidence="2" type="ORF">UA18_04220</name>
</gene>
<evidence type="ECO:0000256" key="1">
    <source>
        <dbReference type="SAM" id="MobiDB-lite"/>
    </source>
</evidence>
<dbReference type="NCBIfam" id="NF033419">
    <property type="entry name" value="T6SS_TagK_dom"/>
    <property type="match status" value="1"/>
</dbReference>
<evidence type="ECO:0008006" key="4">
    <source>
        <dbReference type="Google" id="ProtNLM"/>
    </source>
</evidence>
<organism evidence="2 3">
    <name type="scientific">Burkholderia multivorans</name>
    <dbReference type="NCBI Taxonomy" id="87883"/>
    <lineage>
        <taxon>Bacteria</taxon>
        <taxon>Pseudomonadati</taxon>
        <taxon>Pseudomonadota</taxon>
        <taxon>Betaproteobacteria</taxon>
        <taxon>Burkholderiales</taxon>
        <taxon>Burkholderiaceae</taxon>
        <taxon>Burkholderia</taxon>
        <taxon>Burkholderia cepacia complex</taxon>
    </lineage>
</organism>
<sequence>MRNMRKMHQSFDSNHISFSVLHYLTIDFQVTARHFIEQVFFEMKDSSILSFDFPIFRKSNPFMRFLRLSRHRRSNTLLVAPAPEKTRPQSVAEALRPDGTLDCARADDDILGLLGIGTREGATRTHAAENAADIESGHTDALIDALHAQYWRALAAPDAPPDSAWIPSADDTLTPEAVPDQPHDPPARESQRHSDSIETFLSGDLTIEDAFGPLGRHAKALTDDGAVPEILRLFAPPEFHAEAAHGAVAPPPLTRREHHALSVDSPLAAPLRKDSA</sequence>
<evidence type="ECO:0000313" key="3">
    <source>
        <dbReference type="Proteomes" id="UP000196218"/>
    </source>
</evidence>
<reference evidence="2 3" key="1">
    <citation type="submission" date="2016-04" db="EMBL/GenBank/DDBJ databases">
        <authorList>
            <person name="Peeters C."/>
        </authorList>
    </citation>
    <scope>NUCLEOTIDE SEQUENCE [LARGE SCALE GENOMIC DNA]</scope>
    <source>
        <strain evidence="2">LMG 29311</strain>
    </source>
</reference>
<accession>A0ABD7L8R9</accession>
<dbReference type="EMBL" id="FKJW01000005">
    <property type="protein sequence ID" value="SAJ99417.1"/>
    <property type="molecule type" value="Genomic_DNA"/>
</dbReference>
<evidence type="ECO:0000313" key="2">
    <source>
        <dbReference type="EMBL" id="SAJ99417.1"/>
    </source>
</evidence>
<dbReference type="AlphaFoldDB" id="A0ABD7L8R9"/>
<protein>
    <recommendedName>
        <fullName evidence="4">TagK domain-containing protein</fullName>
    </recommendedName>
</protein>